<dbReference type="InterPro" id="IPR002173">
    <property type="entry name" value="Carboh/pur_kinase_PfkB_CS"/>
</dbReference>
<accession>A0A381NCK6</accession>
<dbReference type="SUPFAM" id="SSF53613">
    <property type="entry name" value="Ribokinase-like"/>
    <property type="match status" value="1"/>
</dbReference>
<evidence type="ECO:0000256" key="1">
    <source>
        <dbReference type="ARBA" id="ARBA00010688"/>
    </source>
</evidence>
<dbReference type="InterPro" id="IPR029056">
    <property type="entry name" value="Ribokinase-like"/>
</dbReference>
<name>A0A381NCK6_9ZZZZ</name>
<reference evidence="6" key="1">
    <citation type="submission" date="2018-05" db="EMBL/GenBank/DDBJ databases">
        <authorList>
            <person name="Lanie J.A."/>
            <person name="Ng W.-L."/>
            <person name="Kazmierczak K.M."/>
            <person name="Andrzejewski T.M."/>
            <person name="Davidsen T.M."/>
            <person name="Wayne K.J."/>
            <person name="Tettelin H."/>
            <person name="Glass J.I."/>
            <person name="Rusch D."/>
            <person name="Podicherti R."/>
            <person name="Tsui H.-C.T."/>
            <person name="Winkler M.E."/>
        </authorList>
    </citation>
    <scope>NUCLEOTIDE SEQUENCE</scope>
</reference>
<feature type="domain" description="Carbohydrate kinase PfkB" evidence="5">
    <location>
        <begin position="9"/>
        <end position="245"/>
    </location>
</feature>
<dbReference type="Gene3D" id="3.40.1190.20">
    <property type="match status" value="1"/>
</dbReference>
<dbReference type="InterPro" id="IPR011611">
    <property type="entry name" value="PfkB_dom"/>
</dbReference>
<dbReference type="Pfam" id="PF00294">
    <property type="entry name" value="PfkB"/>
    <property type="match status" value="1"/>
</dbReference>
<organism evidence="6">
    <name type="scientific">marine metagenome</name>
    <dbReference type="NCBI Taxonomy" id="408172"/>
    <lineage>
        <taxon>unclassified sequences</taxon>
        <taxon>metagenomes</taxon>
        <taxon>ecological metagenomes</taxon>
    </lineage>
</organism>
<dbReference type="PROSITE" id="PS00584">
    <property type="entry name" value="PFKB_KINASES_2"/>
    <property type="match status" value="1"/>
</dbReference>
<protein>
    <recommendedName>
        <fullName evidence="5">Carbohydrate kinase PfkB domain-containing protein</fullName>
    </recommendedName>
</protein>
<keyword evidence="3" id="KW-0418">Kinase</keyword>
<dbReference type="AlphaFoldDB" id="A0A381NCK6"/>
<dbReference type="PANTHER" id="PTHR43320">
    <property type="entry name" value="SUGAR KINASE"/>
    <property type="match status" value="1"/>
</dbReference>
<gene>
    <name evidence="6" type="ORF">METZ01_LOCUS5185</name>
</gene>
<keyword evidence="2" id="KW-0808">Transferase</keyword>
<dbReference type="GO" id="GO:0016301">
    <property type="term" value="F:kinase activity"/>
    <property type="evidence" value="ECO:0007669"/>
    <property type="project" value="UniProtKB-KW"/>
</dbReference>
<evidence type="ECO:0000256" key="2">
    <source>
        <dbReference type="ARBA" id="ARBA00022679"/>
    </source>
</evidence>
<dbReference type="EMBL" id="UINC01000267">
    <property type="protein sequence ID" value="SUZ52331.1"/>
    <property type="molecule type" value="Genomic_DNA"/>
</dbReference>
<feature type="non-terminal residue" evidence="6">
    <location>
        <position position="1"/>
    </location>
</feature>
<dbReference type="InterPro" id="IPR052700">
    <property type="entry name" value="Carb_kinase_PfkB-like"/>
</dbReference>
<evidence type="ECO:0000256" key="3">
    <source>
        <dbReference type="ARBA" id="ARBA00022777"/>
    </source>
</evidence>
<evidence type="ECO:0000256" key="4">
    <source>
        <dbReference type="SAM" id="MobiDB-lite"/>
    </source>
</evidence>
<evidence type="ECO:0000259" key="5">
    <source>
        <dbReference type="Pfam" id="PF00294"/>
    </source>
</evidence>
<dbReference type="PANTHER" id="PTHR43320:SF3">
    <property type="entry name" value="CARBOHYDRATE KINASE PFKB DOMAIN-CONTAINING PROTEIN"/>
    <property type="match status" value="1"/>
</dbReference>
<sequence length="258" mass="27183">VLIRTALFALIKVGVDPNGAVCLNAMESAGVDVTRVERSKNVQTGITVSIVGSDDRALVTFPGSITALKGADVPDQLLEQFGHLHVSSYFLQSNLTPALPNIFQRAQTLGLTVSVDPGFDPAEEWDAGLLEALVYVDLFFPNEMELSGLTGMLTPGEAVRTLDNGRTIIVAKLGRSGCLVRNDGVSIAEPAIEVSPVDSTGAGDSFNAGFLNAWLEGEPIRECMRSGNMCGGLATRRAGGTPGQPDRSELNAALKAKK</sequence>
<feature type="region of interest" description="Disordered" evidence="4">
    <location>
        <begin position="236"/>
        <end position="258"/>
    </location>
</feature>
<proteinExistence type="inferred from homology"/>
<evidence type="ECO:0000313" key="6">
    <source>
        <dbReference type="EMBL" id="SUZ52331.1"/>
    </source>
</evidence>
<comment type="similarity">
    <text evidence="1">Belongs to the carbohydrate kinase PfkB family.</text>
</comment>